<dbReference type="GO" id="GO:0006412">
    <property type="term" value="P:translation"/>
    <property type="evidence" value="ECO:0007669"/>
    <property type="project" value="InterPro"/>
</dbReference>
<dbReference type="RefSeq" id="WP_145066408.1">
    <property type="nucleotide sequence ID" value="NZ_CP036287.1"/>
</dbReference>
<reference evidence="5 6" key="1">
    <citation type="submission" date="2019-02" db="EMBL/GenBank/DDBJ databases">
        <title>Deep-cultivation of Planctomycetes and their phenomic and genomic characterization uncovers novel biology.</title>
        <authorList>
            <person name="Wiegand S."/>
            <person name="Jogler M."/>
            <person name="Boedeker C."/>
            <person name="Pinto D."/>
            <person name="Vollmers J."/>
            <person name="Rivas-Marin E."/>
            <person name="Kohn T."/>
            <person name="Peeters S.H."/>
            <person name="Heuer A."/>
            <person name="Rast P."/>
            <person name="Oberbeckmann S."/>
            <person name="Bunk B."/>
            <person name="Jeske O."/>
            <person name="Meyerdierks A."/>
            <person name="Storesund J.E."/>
            <person name="Kallscheuer N."/>
            <person name="Luecker S."/>
            <person name="Lage O.M."/>
            <person name="Pohl T."/>
            <person name="Merkel B.J."/>
            <person name="Hornburger P."/>
            <person name="Mueller R.-W."/>
            <person name="Bruemmer F."/>
            <person name="Labrenz M."/>
            <person name="Spormann A.M."/>
            <person name="Op den Camp H."/>
            <person name="Overmann J."/>
            <person name="Amann R."/>
            <person name="Jetten M.S.M."/>
            <person name="Mascher T."/>
            <person name="Medema M.H."/>
            <person name="Devos D.P."/>
            <person name="Kaster A.-K."/>
            <person name="Ovreas L."/>
            <person name="Rohde M."/>
            <person name="Galperin M.Y."/>
            <person name="Jogler C."/>
        </authorList>
    </citation>
    <scope>NUCLEOTIDE SEQUENCE [LARGE SCALE GENOMIC DNA]</scope>
    <source>
        <strain evidence="5 6">Pla133</strain>
    </source>
</reference>
<dbReference type="KEGG" id="pbap:Pla133_29570"/>
<evidence type="ECO:0000256" key="3">
    <source>
        <dbReference type="ARBA" id="ARBA00023004"/>
    </source>
</evidence>
<accession>A0A518BLM0</accession>
<sequence length="358" mass="39299">MTDYLTIDWRGRDRGRLERMRSLFLARSEDGEPAATGDYWLTDRDLELYDATYGARIGWKWDSVLAEALAAGLGAGSAAGEAWNVVDWGCGTGIAARRAFAAGLIPGGARVFMDDRSSPARSFAAGRLREASAELDVRTGSPPPGAAIDLALISHVLSELDTHGLDQLQALARRAARVVWVEPGARSIARGLSEVREGLLATHLPLAPCPHSGACGTLAPGNEDQWCHHFPEPPQEAFIEGFWARFGQELEIDRRSLATSFLVLMRRDLAPEHDDDPTRARILGRPRIEKGKATADVCDASGVTRCELWKRDAPRVWRTWKKASRATLDYRFEREGTRIRRVLSGPGVDGSTDTADEE</sequence>
<dbReference type="SUPFAM" id="SSF53335">
    <property type="entry name" value="S-adenosyl-L-methionine-dependent methyltransferases"/>
    <property type="match status" value="1"/>
</dbReference>
<keyword evidence="4" id="KW-0411">Iron-sulfur</keyword>
<keyword evidence="6" id="KW-1185">Reference proteome</keyword>
<dbReference type="InterPro" id="IPR015324">
    <property type="entry name" value="Ribosomal_Rsm22-like"/>
</dbReference>
<gene>
    <name evidence="5" type="ORF">Pla133_29570</name>
</gene>
<dbReference type="GO" id="GO:0008168">
    <property type="term" value="F:methyltransferase activity"/>
    <property type="evidence" value="ECO:0007669"/>
    <property type="project" value="InterPro"/>
</dbReference>
<dbReference type="GO" id="GO:0051536">
    <property type="term" value="F:iron-sulfur cluster binding"/>
    <property type="evidence" value="ECO:0007669"/>
    <property type="project" value="UniProtKB-KW"/>
</dbReference>
<keyword evidence="3" id="KW-0408">Iron</keyword>
<dbReference type="Gene3D" id="3.40.50.150">
    <property type="entry name" value="Vaccinia Virus protein VP39"/>
    <property type="match status" value="1"/>
</dbReference>
<keyword evidence="2" id="KW-0809">Transit peptide</keyword>
<evidence type="ECO:0000256" key="4">
    <source>
        <dbReference type="ARBA" id="ARBA00023014"/>
    </source>
</evidence>
<proteinExistence type="predicted"/>
<dbReference type="EMBL" id="CP036287">
    <property type="protein sequence ID" value="QDU67868.1"/>
    <property type="molecule type" value="Genomic_DNA"/>
</dbReference>
<evidence type="ECO:0000313" key="5">
    <source>
        <dbReference type="EMBL" id="QDU67868.1"/>
    </source>
</evidence>
<organism evidence="5 6">
    <name type="scientific">Engelhardtia mirabilis</name>
    <dbReference type="NCBI Taxonomy" id="2528011"/>
    <lineage>
        <taxon>Bacteria</taxon>
        <taxon>Pseudomonadati</taxon>
        <taxon>Planctomycetota</taxon>
        <taxon>Planctomycetia</taxon>
        <taxon>Planctomycetia incertae sedis</taxon>
        <taxon>Engelhardtia</taxon>
    </lineage>
</organism>
<protein>
    <submittedName>
        <fullName evidence="5">Mitochondrial small ribosomal subunit Rsm22</fullName>
    </submittedName>
</protein>
<evidence type="ECO:0000313" key="6">
    <source>
        <dbReference type="Proteomes" id="UP000316921"/>
    </source>
</evidence>
<evidence type="ECO:0000256" key="2">
    <source>
        <dbReference type="ARBA" id="ARBA00022946"/>
    </source>
</evidence>
<dbReference type="GO" id="GO:0046872">
    <property type="term" value="F:metal ion binding"/>
    <property type="evidence" value="ECO:0007669"/>
    <property type="project" value="UniProtKB-KW"/>
</dbReference>
<dbReference type="AlphaFoldDB" id="A0A518BLM0"/>
<name>A0A518BLM0_9BACT</name>
<dbReference type="InterPro" id="IPR029063">
    <property type="entry name" value="SAM-dependent_MTases_sf"/>
</dbReference>
<keyword evidence="1" id="KW-0479">Metal-binding</keyword>
<dbReference type="Proteomes" id="UP000316921">
    <property type="component" value="Chromosome"/>
</dbReference>
<evidence type="ECO:0000256" key="1">
    <source>
        <dbReference type="ARBA" id="ARBA00022723"/>
    </source>
</evidence>
<dbReference type="Pfam" id="PF09243">
    <property type="entry name" value="Rsm22"/>
    <property type="match status" value="1"/>
</dbReference>